<reference evidence="4" key="1">
    <citation type="submission" date="2022-11" db="UniProtKB">
        <authorList>
            <consortium name="WormBaseParasite"/>
        </authorList>
    </citation>
    <scope>IDENTIFICATION</scope>
</reference>
<feature type="domain" description="TAR DNA-binding protein 43 N-terminal" evidence="2">
    <location>
        <begin position="17"/>
        <end position="78"/>
    </location>
</feature>
<dbReference type="Pfam" id="PF18694">
    <property type="entry name" value="TDP-43_N"/>
    <property type="match status" value="1"/>
</dbReference>
<dbReference type="Proteomes" id="UP000887581">
    <property type="component" value="Unplaced"/>
</dbReference>
<keyword evidence="1" id="KW-0175">Coiled coil</keyword>
<protein>
    <submittedName>
        <fullName evidence="4">TAR DNA-binding protein 43 N-terminal domain-containing protein</fullName>
    </submittedName>
</protein>
<evidence type="ECO:0000313" key="4">
    <source>
        <dbReference type="WBParaSite" id="sdigi.contig11.g1194.t1"/>
    </source>
</evidence>
<evidence type="ECO:0000259" key="2">
    <source>
        <dbReference type="Pfam" id="PF18694"/>
    </source>
</evidence>
<feature type="coiled-coil region" evidence="1">
    <location>
        <begin position="388"/>
        <end position="422"/>
    </location>
</feature>
<dbReference type="CDD" id="cd19609">
    <property type="entry name" value="NTD_TDP-43"/>
    <property type="match status" value="1"/>
</dbReference>
<organism evidence="3 4">
    <name type="scientific">Setaria digitata</name>
    <dbReference type="NCBI Taxonomy" id="48799"/>
    <lineage>
        <taxon>Eukaryota</taxon>
        <taxon>Metazoa</taxon>
        <taxon>Ecdysozoa</taxon>
        <taxon>Nematoda</taxon>
        <taxon>Chromadorea</taxon>
        <taxon>Rhabditida</taxon>
        <taxon>Spirurina</taxon>
        <taxon>Spiruromorpha</taxon>
        <taxon>Filarioidea</taxon>
        <taxon>Setariidae</taxon>
        <taxon>Setaria</taxon>
    </lineage>
</organism>
<evidence type="ECO:0000313" key="3">
    <source>
        <dbReference type="Proteomes" id="UP000887581"/>
    </source>
</evidence>
<evidence type="ECO:0000256" key="1">
    <source>
        <dbReference type="SAM" id="Coils"/>
    </source>
</evidence>
<name>A0A915PCQ8_9BILA</name>
<sequence length="521" mass="59050">MEDKTRSDVRRALRIYVEPIEVELDQDDAVLITTLQSALPGAFGLYFYNEDSKATLRFDGKKLLPPGDGWKDRKYYASLGCRSFDYPFGSYANATKQFERSVNSIQRLLANPKLLGNFGQLLDLIDACKVVALLNLTSDQTNDLRGMVTVETCKLLKRAKLEKKLLFLVEASLDYNFIERSIVSSGKQSAAQRTSTFSHTKTENMEQLLNSITRHGTSERMGVKNNEQTPLEQQFVELARISTAKDSVIEQQRADIRAVNGKLEQSERSMKLVQDDLSKMMENCNAKEKELVFLRGLNREQKFMCKKVNELTSRLVDRENIIAAQKKEIEFLVRKIAGLGTEQFSSCEVCDLSTSLESTDKTTMKTLELGKGEKNQDDLEIKYTEMTTEELVDVLTRAKAQNEQLKSEMSLVAEKYQQLNEVYIAVVAENMKLMAQLALLEQGTPTNMVIKKGSRSNSDVAKIDESKCNREHLVALKRDLSVSEKRVAKLTRMVHALTESSDSELRSITQDDLFNPIMECF</sequence>
<dbReference type="AlphaFoldDB" id="A0A915PCQ8"/>
<feature type="coiled-coil region" evidence="1">
    <location>
        <begin position="249"/>
        <end position="290"/>
    </location>
</feature>
<dbReference type="WBParaSite" id="sdigi.contig11.g1194.t1">
    <property type="protein sequence ID" value="sdigi.contig11.g1194.t1"/>
    <property type="gene ID" value="sdigi.contig11.g1194"/>
</dbReference>
<dbReference type="InterPro" id="IPR041105">
    <property type="entry name" value="TDP-43_N"/>
</dbReference>
<accession>A0A915PCQ8</accession>
<proteinExistence type="predicted"/>
<keyword evidence="3" id="KW-1185">Reference proteome</keyword>